<evidence type="ECO:0000313" key="2">
    <source>
        <dbReference type="Proteomes" id="UP000663855"/>
    </source>
</evidence>
<feature type="non-terminal residue" evidence="1">
    <location>
        <position position="46"/>
    </location>
</feature>
<sequence>MQQTQSFGFVLEDLDLGLNFGFGLDLDLTFDVLDLVLDLVADVWIW</sequence>
<comment type="caution">
    <text evidence="1">The sequence shown here is derived from an EMBL/GenBank/DDBJ whole genome shotgun (WGS) entry which is preliminary data.</text>
</comment>
<dbReference type="Proteomes" id="UP000663855">
    <property type="component" value="Unassembled WGS sequence"/>
</dbReference>
<name>A0A815ZCD2_9BILA</name>
<organism evidence="1 2">
    <name type="scientific">Rotaria magnacalcarata</name>
    <dbReference type="NCBI Taxonomy" id="392030"/>
    <lineage>
        <taxon>Eukaryota</taxon>
        <taxon>Metazoa</taxon>
        <taxon>Spiralia</taxon>
        <taxon>Gnathifera</taxon>
        <taxon>Rotifera</taxon>
        <taxon>Eurotatoria</taxon>
        <taxon>Bdelloidea</taxon>
        <taxon>Philodinida</taxon>
        <taxon>Philodinidae</taxon>
        <taxon>Rotaria</taxon>
    </lineage>
</organism>
<reference evidence="1" key="1">
    <citation type="submission" date="2021-02" db="EMBL/GenBank/DDBJ databases">
        <authorList>
            <person name="Nowell W R."/>
        </authorList>
    </citation>
    <scope>NUCLEOTIDE SEQUENCE</scope>
</reference>
<gene>
    <name evidence="1" type="ORF">CJN711_LOCUS33020</name>
</gene>
<protein>
    <submittedName>
        <fullName evidence="1">Uncharacterized protein</fullName>
    </submittedName>
</protein>
<dbReference type="EMBL" id="CAJNOV010015938">
    <property type="protein sequence ID" value="CAF1581439.1"/>
    <property type="molecule type" value="Genomic_DNA"/>
</dbReference>
<proteinExistence type="predicted"/>
<evidence type="ECO:0000313" key="1">
    <source>
        <dbReference type="EMBL" id="CAF1581439.1"/>
    </source>
</evidence>
<dbReference type="AlphaFoldDB" id="A0A815ZCD2"/>
<accession>A0A815ZCD2</accession>